<name>A0A087E305_9BIFI</name>
<evidence type="ECO:0000313" key="3">
    <source>
        <dbReference type="Proteomes" id="UP000029003"/>
    </source>
</evidence>
<protein>
    <submittedName>
        <fullName evidence="2">Uncharacterized protein</fullName>
    </submittedName>
</protein>
<evidence type="ECO:0000313" key="2">
    <source>
        <dbReference type="EMBL" id="KFJ02156.1"/>
    </source>
</evidence>
<dbReference type="EMBL" id="JGZT01000007">
    <property type="protein sequence ID" value="KFJ02156.1"/>
    <property type="molecule type" value="Genomic_DNA"/>
</dbReference>
<organism evidence="2 3">
    <name type="scientific">Bifidobacterium thermacidophilum subsp. thermacidophilum</name>
    <dbReference type="NCBI Taxonomy" id="79262"/>
    <lineage>
        <taxon>Bacteria</taxon>
        <taxon>Bacillati</taxon>
        <taxon>Actinomycetota</taxon>
        <taxon>Actinomycetes</taxon>
        <taxon>Bifidobacteriales</taxon>
        <taxon>Bifidobacteriaceae</taxon>
        <taxon>Bifidobacterium</taxon>
    </lineage>
</organism>
<sequence>MHGTGLKLLWLSEQWRAERQNTLRRNRCSASVNNRRTDIDKPSSTAANNLPDRHAGTRRLAGRHPMPRLNAPPHNGQHGRQRFDNHIEDTTTEGRTI</sequence>
<proteinExistence type="predicted"/>
<evidence type="ECO:0000256" key="1">
    <source>
        <dbReference type="SAM" id="MobiDB-lite"/>
    </source>
</evidence>
<dbReference type="Proteomes" id="UP000029003">
    <property type="component" value="Unassembled WGS sequence"/>
</dbReference>
<accession>A0A087E305</accession>
<gene>
    <name evidence="2" type="ORF">THER5_1918</name>
</gene>
<feature type="region of interest" description="Disordered" evidence="1">
    <location>
        <begin position="26"/>
        <end position="97"/>
    </location>
</feature>
<comment type="caution">
    <text evidence="2">The sequence shown here is derived from an EMBL/GenBank/DDBJ whole genome shotgun (WGS) entry which is preliminary data.</text>
</comment>
<feature type="compositionally biased region" description="Basic residues" evidence="1">
    <location>
        <begin position="56"/>
        <end position="66"/>
    </location>
</feature>
<reference evidence="2 3" key="1">
    <citation type="submission" date="2014-03" db="EMBL/GenBank/DDBJ databases">
        <title>Genomics of Bifidobacteria.</title>
        <authorList>
            <person name="Ventura M."/>
            <person name="Milani C."/>
            <person name="Lugli G.A."/>
        </authorList>
    </citation>
    <scope>NUCLEOTIDE SEQUENCE [LARGE SCALE GENOMIC DNA]</scope>
    <source>
        <strain evidence="2 3">LMG 21395</strain>
    </source>
</reference>
<dbReference type="AlphaFoldDB" id="A0A087E305"/>